<evidence type="ECO:0000313" key="4">
    <source>
        <dbReference type="RefSeq" id="XP_056845327.1"/>
    </source>
</evidence>
<evidence type="ECO:0000313" key="8">
    <source>
        <dbReference type="RefSeq" id="XP_056861920.1"/>
    </source>
</evidence>
<dbReference type="KEGG" id="rsz:130509840"/>
<keyword evidence="2" id="KW-1185">Reference proteome</keyword>
<feature type="compositionally biased region" description="Polar residues" evidence="1">
    <location>
        <begin position="423"/>
        <end position="434"/>
    </location>
</feature>
<evidence type="ECO:0000256" key="1">
    <source>
        <dbReference type="SAM" id="MobiDB-lite"/>
    </source>
</evidence>
<evidence type="ECO:0000313" key="3">
    <source>
        <dbReference type="RefSeq" id="XP_056844675.1"/>
    </source>
</evidence>
<dbReference type="RefSeq" id="XP_056857487.1">
    <property type="nucleotide sequence ID" value="XM_057001507.1"/>
</dbReference>
<organism evidence="2 3">
    <name type="scientific">Raphanus sativus</name>
    <name type="common">Radish</name>
    <name type="synonym">Raphanus raphanistrum var. sativus</name>
    <dbReference type="NCBI Taxonomy" id="3726"/>
    <lineage>
        <taxon>Eukaryota</taxon>
        <taxon>Viridiplantae</taxon>
        <taxon>Streptophyta</taxon>
        <taxon>Embryophyta</taxon>
        <taxon>Tracheophyta</taxon>
        <taxon>Spermatophyta</taxon>
        <taxon>Magnoliopsida</taxon>
        <taxon>eudicotyledons</taxon>
        <taxon>Gunneridae</taxon>
        <taxon>Pentapetalae</taxon>
        <taxon>rosids</taxon>
        <taxon>malvids</taxon>
        <taxon>Brassicales</taxon>
        <taxon>Brassicaceae</taxon>
        <taxon>Brassiceae</taxon>
        <taxon>Raphanus</taxon>
    </lineage>
</organism>
<protein>
    <submittedName>
        <fullName evidence="3">Uncharacterized protein LOC130496560</fullName>
    </submittedName>
    <submittedName>
        <fullName evidence="4">Uncharacterized protein LOC130496825</fullName>
    </submittedName>
    <submittedName>
        <fullName evidence="5">Uncharacterized protein LOC130499394</fullName>
    </submittedName>
    <submittedName>
        <fullName evidence="6">Uncharacterized protein LOC130506816</fullName>
    </submittedName>
    <submittedName>
        <fullName evidence="7">Uncharacterized protein LOC130509104</fullName>
    </submittedName>
    <submittedName>
        <fullName evidence="8">Uncharacterized protein LOC130509757</fullName>
    </submittedName>
    <submittedName>
        <fullName evidence="9">Uncharacterized protein LOC130509840</fullName>
    </submittedName>
</protein>
<evidence type="ECO:0000313" key="9">
    <source>
        <dbReference type="RefSeq" id="XP_056862072.1"/>
    </source>
</evidence>
<dbReference type="KEGG" id="rsz:130509104"/>
<dbReference type="Proteomes" id="UP000504610">
    <property type="component" value="Chromosome 9"/>
</dbReference>
<name>A0A9W3BZ92_RAPSA</name>
<dbReference type="RefSeq" id="XP_056861920.1">
    <property type="nucleotide sequence ID" value="XM_057005940.1"/>
</dbReference>
<feature type="compositionally biased region" description="Basic and acidic residues" evidence="1">
    <location>
        <begin position="435"/>
        <end position="446"/>
    </location>
</feature>
<dbReference type="KEGG" id="rsz:130499394"/>
<reference evidence="3 4" key="2">
    <citation type="submission" date="2025-04" db="UniProtKB">
        <authorList>
            <consortium name="RefSeq"/>
        </authorList>
    </citation>
    <scope>IDENTIFICATION</scope>
    <source>
        <tissue evidence="3 4">Leaf</tissue>
    </source>
</reference>
<proteinExistence type="predicted"/>
<dbReference type="KEGG" id="rsz:130506816"/>
<feature type="region of interest" description="Disordered" evidence="1">
    <location>
        <begin position="13"/>
        <end position="73"/>
    </location>
</feature>
<dbReference type="KEGG" id="rsz:130509757"/>
<dbReference type="RefSeq" id="XP_056845327.1">
    <property type="nucleotide sequence ID" value="XM_056989347.1"/>
</dbReference>
<dbReference type="RefSeq" id="XP_056844675.1">
    <property type="nucleotide sequence ID" value="XM_056988695.1"/>
</dbReference>
<dbReference type="Proteomes" id="UP000504610">
    <property type="component" value="Chromosome 6"/>
</dbReference>
<dbReference type="OrthoDB" id="1107559at2759"/>
<sequence>MVRQRMLTAHYREIFGEPGSQLDPPGSSSGAGGSGSSDQESVPETQHFFPPIPPPMAQPQPMAQPMAQPMVPPMAPPVPPPMAPPEIPAAVHPDLMVPPTVPFSQYTVEDILGMPGRAGLPIIDPDRPDGTLWFGVDNSLATDVTETIKGYFSMAHPNWKLTPIYIRKTWFKIYAQKYHWSIGVSERVRKAFYEKAQVRLSDTVCNWKGAWIVKGYTRGKPAELTTDVWDGLIRYWKDPNSIRIANICAAARNTVDEHGNGPMLHSTGQKPHAGVRLKMAKELGRLPTLPELYERTHKNKAGQFLDGKSEQIYNNVIARVEERQTQLTQQSGDGLPVTLSTTEVDKIYEEVVPKKKGRTLGIGSVNDVPRATSSYAQRQTEEVTQLRSELGATKSRVSGLEAFIDVIASTNPEWEALLRNMKQQNPIPGESSGTHNEEDVTRRSEEFYEAMNEP</sequence>
<evidence type="ECO:0000313" key="7">
    <source>
        <dbReference type="RefSeq" id="XP_056860710.1"/>
    </source>
</evidence>
<dbReference type="RefSeq" id="XP_056849372.1">
    <property type="nucleotide sequence ID" value="XM_056993392.1"/>
</dbReference>
<gene>
    <name evidence="3" type="primary">LOC130496560</name>
    <name evidence="4" type="synonym">LOC130496825</name>
    <name evidence="5" type="synonym">LOC130499394</name>
    <name evidence="6" type="synonym">LOC130506816</name>
    <name evidence="7" type="synonym">LOC130509104</name>
    <name evidence="8" type="synonym">LOC130509757</name>
    <name evidence="9" type="synonym">LOC130509840</name>
</gene>
<dbReference type="RefSeq" id="XP_056862072.1">
    <property type="nucleotide sequence ID" value="XM_057006092.1"/>
</dbReference>
<evidence type="ECO:0000313" key="6">
    <source>
        <dbReference type="RefSeq" id="XP_056857487.1"/>
    </source>
</evidence>
<feature type="region of interest" description="Disordered" evidence="1">
    <location>
        <begin position="423"/>
        <end position="454"/>
    </location>
</feature>
<dbReference type="RefSeq" id="XP_056860710.1">
    <property type="nucleotide sequence ID" value="XM_057004730.1"/>
</dbReference>
<evidence type="ECO:0000313" key="5">
    <source>
        <dbReference type="RefSeq" id="XP_056849372.1"/>
    </source>
</evidence>
<dbReference type="AlphaFoldDB" id="A0A9W3BZ92"/>
<dbReference type="KEGG" id="rsz:130496560"/>
<dbReference type="InterPro" id="IPR004252">
    <property type="entry name" value="Probable_transposase_24"/>
</dbReference>
<reference evidence="2" key="1">
    <citation type="journal article" date="2019" name="Database">
        <title>The radish genome database (RadishGD): an integrated information resource for radish genomics.</title>
        <authorList>
            <person name="Yu H.J."/>
            <person name="Baek S."/>
            <person name="Lee Y.J."/>
            <person name="Cho A."/>
            <person name="Mun J.H."/>
        </authorList>
    </citation>
    <scope>NUCLEOTIDE SEQUENCE [LARGE SCALE GENOMIC DNA]</scope>
    <source>
        <strain evidence="2">cv. WK10039</strain>
    </source>
</reference>
<feature type="compositionally biased region" description="Low complexity" evidence="1">
    <location>
        <begin position="59"/>
        <end position="69"/>
    </location>
</feature>
<dbReference type="Proteomes" id="UP000504610">
    <property type="component" value="Chromosome 3"/>
</dbReference>
<dbReference type="KEGG" id="rsz:130496825"/>
<evidence type="ECO:0000313" key="2">
    <source>
        <dbReference type="Proteomes" id="UP000504610"/>
    </source>
</evidence>
<dbReference type="GeneID" id="130496560"/>
<accession>A0A9W3BZ92</accession>
<dbReference type="Pfam" id="PF03004">
    <property type="entry name" value="Transposase_24"/>
    <property type="match status" value="1"/>
</dbReference>